<feature type="region of interest" description="Disordered" evidence="3">
    <location>
        <begin position="459"/>
        <end position="478"/>
    </location>
</feature>
<evidence type="ECO:0000259" key="4">
    <source>
        <dbReference type="PROSITE" id="PS50158"/>
    </source>
</evidence>
<dbReference type="PANTHER" id="PTHR11439">
    <property type="entry name" value="GAG-POL-RELATED RETROTRANSPOSON"/>
    <property type="match status" value="1"/>
</dbReference>
<protein>
    <submittedName>
        <fullName evidence="5">Ribonuclease H-like domain-containing protein</fullName>
    </submittedName>
</protein>
<organism evidence="5 6">
    <name type="scientific">Tanacetum coccineum</name>
    <dbReference type="NCBI Taxonomy" id="301880"/>
    <lineage>
        <taxon>Eukaryota</taxon>
        <taxon>Viridiplantae</taxon>
        <taxon>Streptophyta</taxon>
        <taxon>Embryophyta</taxon>
        <taxon>Tracheophyta</taxon>
        <taxon>Spermatophyta</taxon>
        <taxon>Magnoliopsida</taxon>
        <taxon>eudicotyledons</taxon>
        <taxon>Gunneridae</taxon>
        <taxon>Pentapetalae</taxon>
        <taxon>asterids</taxon>
        <taxon>campanulids</taxon>
        <taxon>Asterales</taxon>
        <taxon>Asteraceae</taxon>
        <taxon>Asteroideae</taxon>
        <taxon>Anthemideae</taxon>
        <taxon>Anthemidinae</taxon>
        <taxon>Tanacetum</taxon>
    </lineage>
</organism>
<keyword evidence="1" id="KW-0863">Zinc-finger</keyword>
<feature type="compositionally biased region" description="Polar residues" evidence="3">
    <location>
        <begin position="244"/>
        <end position="255"/>
    </location>
</feature>
<dbReference type="Pfam" id="PF07727">
    <property type="entry name" value="RVT_2"/>
    <property type="match status" value="2"/>
</dbReference>
<feature type="region of interest" description="Disordered" evidence="3">
    <location>
        <begin position="786"/>
        <end position="818"/>
    </location>
</feature>
<evidence type="ECO:0000256" key="1">
    <source>
        <dbReference type="PROSITE-ProRule" id="PRU00047"/>
    </source>
</evidence>
<dbReference type="SMART" id="SM00343">
    <property type="entry name" value="ZnF_C2HC"/>
    <property type="match status" value="2"/>
</dbReference>
<proteinExistence type="predicted"/>
<dbReference type="SUPFAM" id="SSF56672">
    <property type="entry name" value="DNA/RNA polymerases"/>
    <property type="match status" value="1"/>
</dbReference>
<sequence>MQKNVLKHQFENFSTASNESLDKAYDRFQKLIRKLEVHGAPISKEDINQKFLRSLPSSWNHIALIMRNKPDIDEIDIDDLYNNLRVYEDELKNSSGSNSASQNLAFLSFENTGSTNEVSTASGDFDVSTAGGINHVPSTPCAHDVAYSFLAQPTTSSQLENEDFQQIDGDDLEELDLRWQVAMLTVRVKKFIQRTGRNMDFKEKRLVSLDKSKIKCHNCQRKGHFARECRSGRNQGRRCYGDNGRSNAPTNESSSQALVAQDGLGGYDWSNDFEVEPVNYALMAISSSSSSSSSDSEVQNFSKQCLESFKCLQKNYDIEREKHNKAKLEIRGYEIALELLESRILGHEKNELAWGEKYEFQNYELKCREIKINNLNLELEKAVNERDDLKDKIEKWEESSKNLDEILNSQMSAKDKTSLGTSDEESTLANDKSSKADGLDEYAIRNKIIDSQTTELITKTSETAGKTNDANIEKPKSVSESVVSNPKINRDRVIIEDWYSDDEEEVSEVQTVRPETQTVKTRDDKSSKNYKKQGISFRKVKACFVCKSTDHLIKDCNFHDKKSQEPKLKNVVNTGQREGKPVWDNTKRVNHQNFSKYPHLSKTFVPSGVLTRTGFVSTARPSISTARPSVSTARPVCTARPSISTARPVYAARPIYPRMNNVRPRGSCSPIKRVQNMTTAGTRAVVNTGKGKMDTDLKKVQLVEALGKLLGSVSKTRASFMLMEGQSRDLVTRTRDSNRSCCSTAHEKLLKVLLKDIDNKIQKKISDRKENREKINKQAFEEEKRRIASQKKAAQATSTNKLSTDRQLSSMNRHCCTDRNNKDERSIVVKNKARLVAQGFRQEEGIDYDEVFAPVARIEAIRLFLAFASYMGFTLYQMDVKSAFLYGTIEEEVYVHQPLSFVDPAHPNKVYKVIKALYGLHQALRAWYETLSSFLMENGFRREFKECMHKRFQMSSMGELTFFLGLQVKQQSDGIFISQDKYVVDILKKFDFLSIRTATTPIESNKPLVKDEDGVDVDVHVYRSMIGSLMYLTASRPDIMFVVCACARFQVIPKASHLNTVKRIFRYLKHQPKLGLWYPRDSPFEHEAYSNSDYGGASLDRKSTIGGCQFLGRRLISWQCKK</sequence>
<keyword evidence="1" id="KW-0862">Zinc</keyword>
<evidence type="ECO:0000256" key="3">
    <source>
        <dbReference type="SAM" id="MobiDB-lite"/>
    </source>
</evidence>
<feature type="region of interest" description="Disordered" evidence="3">
    <location>
        <begin position="233"/>
        <end position="255"/>
    </location>
</feature>
<dbReference type="EMBL" id="BQNB010011649">
    <property type="protein sequence ID" value="GJS93331.1"/>
    <property type="molecule type" value="Genomic_DNA"/>
</dbReference>
<dbReference type="PANTHER" id="PTHR11439:SF495">
    <property type="entry name" value="REVERSE TRANSCRIPTASE, RNA-DEPENDENT DNA POLYMERASE-RELATED"/>
    <property type="match status" value="1"/>
</dbReference>
<name>A0ABQ4ZVG4_9ASTR</name>
<feature type="coiled-coil region" evidence="2">
    <location>
        <begin position="323"/>
        <end position="406"/>
    </location>
</feature>
<dbReference type="InterPro" id="IPR036875">
    <property type="entry name" value="Znf_CCHC_sf"/>
</dbReference>
<accession>A0ABQ4ZVG4</accession>
<keyword evidence="1" id="KW-0479">Metal-binding</keyword>
<keyword evidence="6" id="KW-1185">Reference proteome</keyword>
<dbReference type="PROSITE" id="PS50158">
    <property type="entry name" value="ZF_CCHC"/>
    <property type="match status" value="1"/>
</dbReference>
<feature type="region of interest" description="Disordered" evidence="3">
    <location>
        <begin position="407"/>
        <end position="434"/>
    </location>
</feature>
<feature type="compositionally biased region" description="Polar residues" evidence="3">
    <location>
        <begin position="795"/>
        <end position="812"/>
    </location>
</feature>
<evidence type="ECO:0000313" key="6">
    <source>
        <dbReference type="Proteomes" id="UP001151760"/>
    </source>
</evidence>
<dbReference type="InterPro" id="IPR013103">
    <property type="entry name" value="RVT_2"/>
</dbReference>
<evidence type="ECO:0000256" key="2">
    <source>
        <dbReference type="SAM" id="Coils"/>
    </source>
</evidence>
<reference evidence="5" key="1">
    <citation type="journal article" date="2022" name="Int. J. Mol. Sci.">
        <title>Draft Genome of Tanacetum Coccineum: Genomic Comparison of Closely Related Tanacetum-Family Plants.</title>
        <authorList>
            <person name="Yamashiro T."/>
            <person name="Shiraishi A."/>
            <person name="Nakayama K."/>
            <person name="Satake H."/>
        </authorList>
    </citation>
    <scope>NUCLEOTIDE SEQUENCE</scope>
</reference>
<evidence type="ECO:0000313" key="5">
    <source>
        <dbReference type="EMBL" id="GJS93331.1"/>
    </source>
</evidence>
<dbReference type="SUPFAM" id="SSF57756">
    <property type="entry name" value="Retrovirus zinc finger-like domains"/>
    <property type="match status" value="1"/>
</dbReference>
<dbReference type="Gene3D" id="4.10.60.10">
    <property type="entry name" value="Zinc finger, CCHC-type"/>
    <property type="match status" value="1"/>
</dbReference>
<dbReference type="Pfam" id="PF00098">
    <property type="entry name" value="zf-CCHC"/>
    <property type="match status" value="1"/>
</dbReference>
<gene>
    <name evidence="5" type="ORF">Tco_0800299</name>
</gene>
<feature type="domain" description="CCHC-type" evidence="4">
    <location>
        <begin position="215"/>
        <end position="231"/>
    </location>
</feature>
<dbReference type="Proteomes" id="UP001151760">
    <property type="component" value="Unassembled WGS sequence"/>
</dbReference>
<feature type="compositionally biased region" description="Polar residues" evidence="3">
    <location>
        <begin position="459"/>
        <end position="470"/>
    </location>
</feature>
<keyword evidence="2" id="KW-0175">Coiled coil</keyword>
<reference evidence="5" key="2">
    <citation type="submission" date="2022-01" db="EMBL/GenBank/DDBJ databases">
        <authorList>
            <person name="Yamashiro T."/>
            <person name="Shiraishi A."/>
            <person name="Satake H."/>
            <person name="Nakayama K."/>
        </authorList>
    </citation>
    <scope>NUCLEOTIDE SEQUENCE</scope>
</reference>
<dbReference type="Pfam" id="PF14223">
    <property type="entry name" value="Retrotran_gag_2"/>
    <property type="match status" value="1"/>
</dbReference>
<dbReference type="InterPro" id="IPR001878">
    <property type="entry name" value="Znf_CCHC"/>
</dbReference>
<comment type="caution">
    <text evidence="5">The sequence shown here is derived from an EMBL/GenBank/DDBJ whole genome shotgun (WGS) entry which is preliminary data.</text>
</comment>
<dbReference type="InterPro" id="IPR043502">
    <property type="entry name" value="DNA/RNA_pol_sf"/>
</dbReference>